<dbReference type="AlphaFoldDB" id="A0A151P3S0"/>
<accession>A0A151P3S0</accession>
<reference evidence="1 2" key="1">
    <citation type="journal article" date="2012" name="Genome Biol.">
        <title>Sequencing three crocodilian genomes to illuminate the evolution of archosaurs and amniotes.</title>
        <authorList>
            <person name="St John J.A."/>
            <person name="Braun E.L."/>
            <person name="Isberg S.R."/>
            <person name="Miles L.G."/>
            <person name="Chong A.Y."/>
            <person name="Gongora J."/>
            <person name="Dalzell P."/>
            <person name="Moran C."/>
            <person name="Bed'hom B."/>
            <person name="Abzhanov A."/>
            <person name="Burgess S.C."/>
            <person name="Cooksey A.M."/>
            <person name="Castoe T.A."/>
            <person name="Crawford N.G."/>
            <person name="Densmore L.D."/>
            <person name="Drew J.C."/>
            <person name="Edwards S.V."/>
            <person name="Faircloth B.C."/>
            <person name="Fujita M.K."/>
            <person name="Greenwold M.J."/>
            <person name="Hoffmann F.G."/>
            <person name="Howard J.M."/>
            <person name="Iguchi T."/>
            <person name="Janes D.E."/>
            <person name="Khan S.Y."/>
            <person name="Kohno S."/>
            <person name="de Koning A.J."/>
            <person name="Lance S.L."/>
            <person name="McCarthy F.M."/>
            <person name="McCormack J.E."/>
            <person name="Merchant M.E."/>
            <person name="Peterson D.G."/>
            <person name="Pollock D.D."/>
            <person name="Pourmand N."/>
            <person name="Raney B.J."/>
            <person name="Roessler K.A."/>
            <person name="Sanford J.R."/>
            <person name="Sawyer R.H."/>
            <person name="Schmidt C.J."/>
            <person name="Triplett E.W."/>
            <person name="Tuberville T.D."/>
            <person name="Venegas-Anaya M."/>
            <person name="Howard J.T."/>
            <person name="Jarvis E.D."/>
            <person name="Guillette L.J.Jr."/>
            <person name="Glenn T.C."/>
            <person name="Green R.E."/>
            <person name="Ray D.A."/>
        </authorList>
    </citation>
    <scope>NUCLEOTIDE SEQUENCE [LARGE SCALE GENOMIC DNA]</scope>
    <source>
        <strain evidence="1">KSC_2009_1</strain>
    </source>
</reference>
<sequence>MHASRCSLGIRIAKKKNLKKKIQGWKRPASSCLHLLQPRARYQLRRALESQFQLDSSRLSHSILFLHDSYGNTAHHLKENDRPHHLSWRCLAEPIVLFMTCALVLL</sequence>
<evidence type="ECO:0000313" key="2">
    <source>
        <dbReference type="Proteomes" id="UP000050525"/>
    </source>
</evidence>
<dbReference type="EMBL" id="AKHW03001146">
    <property type="protein sequence ID" value="KYO43663.1"/>
    <property type="molecule type" value="Genomic_DNA"/>
</dbReference>
<proteinExistence type="predicted"/>
<protein>
    <submittedName>
        <fullName evidence="1">Uncharacterized protein</fullName>
    </submittedName>
</protein>
<name>A0A151P3S0_ALLMI</name>
<evidence type="ECO:0000313" key="1">
    <source>
        <dbReference type="EMBL" id="KYO43663.1"/>
    </source>
</evidence>
<keyword evidence="2" id="KW-1185">Reference proteome</keyword>
<gene>
    <name evidence="1" type="ORF">Y1Q_0013663</name>
</gene>
<organism evidence="1 2">
    <name type="scientific">Alligator mississippiensis</name>
    <name type="common">American alligator</name>
    <dbReference type="NCBI Taxonomy" id="8496"/>
    <lineage>
        <taxon>Eukaryota</taxon>
        <taxon>Metazoa</taxon>
        <taxon>Chordata</taxon>
        <taxon>Craniata</taxon>
        <taxon>Vertebrata</taxon>
        <taxon>Euteleostomi</taxon>
        <taxon>Archelosauria</taxon>
        <taxon>Archosauria</taxon>
        <taxon>Crocodylia</taxon>
        <taxon>Alligatoridae</taxon>
        <taxon>Alligatorinae</taxon>
        <taxon>Alligator</taxon>
    </lineage>
</organism>
<comment type="caution">
    <text evidence="1">The sequence shown here is derived from an EMBL/GenBank/DDBJ whole genome shotgun (WGS) entry which is preliminary data.</text>
</comment>
<dbReference type="Proteomes" id="UP000050525">
    <property type="component" value="Unassembled WGS sequence"/>
</dbReference>